<keyword evidence="4" id="KW-1185">Reference proteome</keyword>
<dbReference type="PANTHER" id="PTHR34987">
    <property type="entry name" value="C, PUTATIVE (AFU_ORTHOLOGUE AFUA_3G02880)-RELATED"/>
    <property type="match status" value="1"/>
</dbReference>
<evidence type="ECO:0008006" key="5">
    <source>
        <dbReference type="Google" id="ProtNLM"/>
    </source>
</evidence>
<reference evidence="3 4" key="1">
    <citation type="submission" date="2021-06" db="EMBL/GenBank/DDBJ databases">
        <authorList>
            <person name="Jeong J.W."/>
        </authorList>
    </citation>
    <scope>NUCLEOTIDE SEQUENCE [LARGE SCALE GENOMIC DNA]</scope>
    <source>
        <strain evidence="3 4">MMS21-TAE1-1</strain>
    </source>
</reference>
<dbReference type="Pfam" id="PF17390">
    <property type="entry name" value="Bac_rhamnosid_C"/>
    <property type="match status" value="1"/>
</dbReference>
<organism evidence="3 4">
    <name type="scientific">Paenarthrobacter aromaticivorans</name>
    <dbReference type="NCBI Taxonomy" id="2849150"/>
    <lineage>
        <taxon>Bacteria</taxon>
        <taxon>Bacillati</taxon>
        <taxon>Actinomycetota</taxon>
        <taxon>Actinomycetes</taxon>
        <taxon>Micrococcales</taxon>
        <taxon>Micrococcaceae</taxon>
        <taxon>Paenarthrobacter</taxon>
    </lineage>
</organism>
<feature type="domain" description="Alpha-L-rhamnosidase six-hairpin glycosidase" evidence="1">
    <location>
        <begin position="374"/>
        <end position="633"/>
    </location>
</feature>
<dbReference type="PANTHER" id="PTHR34987:SF2">
    <property type="entry name" value="B, PUTATIVE (AFU_ORTHOLOGUE AFUA_7G05040)-RELATED"/>
    <property type="match status" value="1"/>
</dbReference>
<dbReference type="EMBL" id="JAHOPC010000010">
    <property type="protein sequence ID" value="MBU8867730.1"/>
    <property type="molecule type" value="Genomic_DNA"/>
</dbReference>
<protein>
    <recommendedName>
        <fullName evidence="5">Alpha-L-rhamnosidase</fullName>
    </recommendedName>
</protein>
<name>A0ABS6I8H7_9MICC</name>
<dbReference type="InterPro" id="IPR035396">
    <property type="entry name" value="Bac_rhamnosid6H"/>
</dbReference>
<feature type="domain" description="Alpha-L-rhamnosidase C-terminal" evidence="2">
    <location>
        <begin position="708"/>
        <end position="766"/>
    </location>
</feature>
<dbReference type="InterPro" id="IPR035398">
    <property type="entry name" value="Bac_rhamnosid_C"/>
</dbReference>
<proteinExistence type="predicted"/>
<evidence type="ECO:0000313" key="4">
    <source>
        <dbReference type="Proteomes" id="UP000824166"/>
    </source>
</evidence>
<comment type="caution">
    <text evidence="3">The sequence shown here is derived from an EMBL/GenBank/DDBJ whole genome shotgun (WGS) entry which is preliminary data.</text>
</comment>
<evidence type="ECO:0000313" key="3">
    <source>
        <dbReference type="EMBL" id="MBU8867730.1"/>
    </source>
</evidence>
<gene>
    <name evidence="3" type="ORF">KSW38_15685</name>
</gene>
<evidence type="ECO:0000259" key="1">
    <source>
        <dbReference type="Pfam" id="PF17389"/>
    </source>
</evidence>
<accession>A0ABS6I8H7</accession>
<sequence length="797" mass="87794">MRSFDVVQAEPGVQLPDLEGPWFGLPVESAIEPDSVATSMRFRTQLQMDSCSDAPAVLYVCADSRYRLSVNQELVAVGPAKASGSTWFADAVDVGPHLRPGINTIGIDVVSYTTSALGNSSVPRMGRPGLLVRGSIGETDCSKPAVWKCQPVAGRQFHQGHYTLFLGIQETVDGESSGDAWLQPGFNDSQWQQPVLNEQWPLAFVPRPTLAHRPIPQLTLDPTPVAAISTTSNDAFEWGQLLRGESLQIPAGTDVSVDLDAGVLMTAFLSAAFEGGPGTRIEITAAECYEETPIQSPWLRRKNDRTDHIIGDLYGDADSYTVSGDGTKEQPERYSPYWFRTFRFIRLRIITAETPVRIHPLTLTQTHYPLEISGTFASSSALDRILWDVSLRTLLNCMHETFEDCPYYEQLQYAMDTRSQALFSLYLSTDDRLIRRAIEDFAASGDPMGLTESRAPSVEPQFIPGFSLYWIQMVADHVAHVGDRSFTERFMGRIDAVLRQFDDWVSADGFVISPADDGPVWNFVDWTDAWRSTMGVPDLGPRRANTITTFMYINALRAAASIVQFCGNSAIAREYLSRAQAIADCIGTSTAWDETKRYFRDTDRGRPQSVHAQVWAVISGVVSGAQASDLLRRATADEELAPCSYAAAVDLFDALRQAGVDDCINWKPWEDMLAANLTTWAEDTVSLRSDCHAWGSVPLQHFPRYILGISPAAPGFAAATIDPAPSELEWAKGTVPTPQGPITVHWTRLDDEIRLVTVTAPAGVELRPAEAAADKAEVINAEQRTLTFTLRTNLLNA</sequence>
<evidence type="ECO:0000259" key="2">
    <source>
        <dbReference type="Pfam" id="PF17390"/>
    </source>
</evidence>
<dbReference type="RefSeq" id="WP_216925858.1">
    <property type="nucleotide sequence ID" value="NZ_JAHOPC010000010.1"/>
</dbReference>
<dbReference type="Proteomes" id="UP000824166">
    <property type="component" value="Unassembled WGS sequence"/>
</dbReference>
<dbReference type="Pfam" id="PF17389">
    <property type="entry name" value="Bac_rhamnosid6H"/>
    <property type="match status" value="1"/>
</dbReference>